<dbReference type="GO" id="GO:0008688">
    <property type="term" value="F:3-(3-hydroxyphenyl)propionate hydroxylase activity"/>
    <property type="evidence" value="ECO:0007669"/>
    <property type="project" value="TreeGrafter"/>
</dbReference>
<dbReference type="PANTHER" id="PTHR43476:SF3">
    <property type="entry name" value="FAD-BINDING MONOOXYGENASE"/>
    <property type="match status" value="1"/>
</dbReference>
<keyword evidence="1" id="KW-0560">Oxidoreductase</keyword>
<dbReference type="InterPro" id="IPR036188">
    <property type="entry name" value="FAD/NAD-bd_sf"/>
</dbReference>
<protein>
    <submittedName>
        <fullName evidence="4">Bifunctional 3-(3-hydroxy-phenyl)propionate/3-hydroxycinnamic acid hydroxylase</fullName>
    </submittedName>
</protein>
<evidence type="ECO:0000259" key="3">
    <source>
        <dbReference type="Pfam" id="PF01494"/>
    </source>
</evidence>
<organism evidence="4 5">
    <name type="scientific">Novosphingobium umbonatum</name>
    <dbReference type="NCBI Taxonomy" id="1908524"/>
    <lineage>
        <taxon>Bacteria</taxon>
        <taxon>Pseudomonadati</taxon>
        <taxon>Pseudomonadota</taxon>
        <taxon>Alphaproteobacteria</taxon>
        <taxon>Sphingomonadales</taxon>
        <taxon>Sphingomonadaceae</taxon>
        <taxon>Novosphingobium</taxon>
    </lineage>
</organism>
<dbReference type="PRINTS" id="PR00420">
    <property type="entry name" value="RNGMNOXGNASE"/>
</dbReference>
<sequence>MKRGVESVSHDVDVAIIGFGPAGEVLASTLGEAGFKVLVVERWPQPYPLPRLTTLDGECCRIVQATSADVDRGFQESCVQDAAHFLNAEGQPLMRVLYPGHIGGWPARVSIFQPDFERGIADKVEAMANVEIRRGWEMQDFVQDEDGVTLTIAPFDAAAGQAGDKAETFRARYMVGTDGARSSVREKLGVELTDFNLHERWLNFDAELKRPLPEHFNRLAIFMDPARPHMYMPIGERYLRLEFRVMEGETDEQVTVPEVAWEFLTREHGLGPDDVRIMRQVVYHYYTRLAQQWRVGRVFLAGDAAHTFPPYMGQGGCAAIRDGRNLGWKLIEVLSGRSEESLLDLYQIERMPHLMTILKGSDMLSRVVNVVDSDEAAQRNKGMREQGDRRPPDLPGMTTGILQEGCSAAGSMTPQGILRKGVGLRWCRGDDLLGTGFQIWASADVRTALNADSKAWLAARKVGIGVFGDPASPDALEDCDGVYGEFLRRHGCEFVILRPDFFAFGGGAMDQINAVIADLACQMKAPVAALTAA</sequence>
<dbReference type="GO" id="GO:0071949">
    <property type="term" value="F:FAD binding"/>
    <property type="evidence" value="ECO:0007669"/>
    <property type="project" value="InterPro"/>
</dbReference>
<dbReference type="OrthoDB" id="9791689at2"/>
<accession>A0A437MXD1</accession>
<reference evidence="4 5" key="1">
    <citation type="submission" date="2019-01" db="EMBL/GenBank/DDBJ databases">
        <authorList>
            <person name="Chen W.-M."/>
        </authorList>
    </citation>
    <scope>NUCLEOTIDE SEQUENCE [LARGE SCALE GENOMIC DNA]</scope>
    <source>
        <strain evidence="4 5">FSY-9</strain>
    </source>
</reference>
<gene>
    <name evidence="4" type="ORF">EOE18_17350</name>
</gene>
<dbReference type="RefSeq" id="WP_127711867.1">
    <property type="nucleotide sequence ID" value="NZ_SACO01000022.1"/>
</dbReference>
<dbReference type="Pfam" id="PF01494">
    <property type="entry name" value="FAD_binding_3"/>
    <property type="match status" value="1"/>
</dbReference>
<dbReference type="InterPro" id="IPR050631">
    <property type="entry name" value="PheA/TfdB_FAD_monoxygenase"/>
</dbReference>
<dbReference type="NCBIfam" id="NF004829">
    <property type="entry name" value="PRK06183.1-3"/>
    <property type="match status" value="1"/>
</dbReference>
<name>A0A437MXD1_9SPHN</name>
<proteinExistence type="predicted"/>
<dbReference type="SUPFAM" id="SSF51905">
    <property type="entry name" value="FAD/NAD(P)-binding domain"/>
    <property type="match status" value="1"/>
</dbReference>
<dbReference type="Proteomes" id="UP000282837">
    <property type="component" value="Unassembled WGS sequence"/>
</dbReference>
<dbReference type="InterPro" id="IPR002938">
    <property type="entry name" value="FAD-bd"/>
</dbReference>
<feature type="compositionally biased region" description="Basic and acidic residues" evidence="2">
    <location>
        <begin position="376"/>
        <end position="392"/>
    </location>
</feature>
<dbReference type="Gene3D" id="3.30.70.2450">
    <property type="match status" value="1"/>
</dbReference>
<dbReference type="EMBL" id="SACO01000022">
    <property type="protein sequence ID" value="RVU02279.1"/>
    <property type="molecule type" value="Genomic_DNA"/>
</dbReference>
<evidence type="ECO:0000256" key="2">
    <source>
        <dbReference type="SAM" id="MobiDB-lite"/>
    </source>
</evidence>
<dbReference type="GO" id="GO:0019622">
    <property type="term" value="P:3-(3-hydroxy)phenylpropionate catabolic process"/>
    <property type="evidence" value="ECO:0007669"/>
    <property type="project" value="TreeGrafter"/>
</dbReference>
<feature type="domain" description="FAD-binding" evidence="3">
    <location>
        <begin position="11"/>
        <end position="358"/>
    </location>
</feature>
<keyword evidence="5" id="KW-1185">Reference proteome</keyword>
<comment type="caution">
    <text evidence="4">The sequence shown here is derived from an EMBL/GenBank/DDBJ whole genome shotgun (WGS) entry which is preliminary data.</text>
</comment>
<dbReference type="PANTHER" id="PTHR43476">
    <property type="entry name" value="3-(3-HYDROXY-PHENYL)PROPIONATE/3-HYDROXYCINNAMIC ACID HYDROXYLASE"/>
    <property type="match status" value="1"/>
</dbReference>
<dbReference type="AlphaFoldDB" id="A0A437MXD1"/>
<dbReference type="Gene3D" id="3.50.50.60">
    <property type="entry name" value="FAD/NAD(P)-binding domain"/>
    <property type="match status" value="1"/>
</dbReference>
<feature type="region of interest" description="Disordered" evidence="2">
    <location>
        <begin position="375"/>
        <end position="395"/>
    </location>
</feature>
<evidence type="ECO:0000313" key="4">
    <source>
        <dbReference type="EMBL" id="RVU02279.1"/>
    </source>
</evidence>
<evidence type="ECO:0000313" key="5">
    <source>
        <dbReference type="Proteomes" id="UP000282837"/>
    </source>
</evidence>
<evidence type="ECO:0000256" key="1">
    <source>
        <dbReference type="ARBA" id="ARBA00023002"/>
    </source>
</evidence>